<keyword evidence="5" id="KW-1185">Reference proteome</keyword>
<dbReference type="PANTHER" id="PTHR19848">
    <property type="entry name" value="WD40 REPEAT PROTEIN"/>
    <property type="match status" value="1"/>
</dbReference>
<gene>
    <name evidence="4" type="ORF">SCF082_LOCUS27397</name>
</gene>
<evidence type="ECO:0000313" key="5">
    <source>
        <dbReference type="Proteomes" id="UP001642464"/>
    </source>
</evidence>
<keyword evidence="2" id="KW-0677">Repeat</keyword>
<dbReference type="EMBL" id="CAXAMM010021147">
    <property type="protein sequence ID" value="CAK9049421.1"/>
    <property type="molecule type" value="Genomic_DNA"/>
</dbReference>
<dbReference type="PANTHER" id="PTHR19848:SF8">
    <property type="entry name" value="F-BOX AND WD REPEAT DOMAIN CONTAINING 7"/>
    <property type="match status" value="1"/>
</dbReference>
<dbReference type="PROSITE" id="PS50294">
    <property type="entry name" value="WD_REPEATS_REGION"/>
    <property type="match status" value="1"/>
</dbReference>
<evidence type="ECO:0000256" key="1">
    <source>
        <dbReference type="ARBA" id="ARBA00022574"/>
    </source>
</evidence>
<dbReference type="InterPro" id="IPR036322">
    <property type="entry name" value="WD40_repeat_dom_sf"/>
</dbReference>
<feature type="repeat" description="WD" evidence="3">
    <location>
        <begin position="256"/>
        <end position="290"/>
    </location>
</feature>
<keyword evidence="1 3" id="KW-0853">WD repeat</keyword>
<name>A0ABP0MD64_9DINO</name>
<evidence type="ECO:0000256" key="3">
    <source>
        <dbReference type="PROSITE-ProRule" id="PRU00221"/>
    </source>
</evidence>
<reference evidence="4 5" key="1">
    <citation type="submission" date="2024-02" db="EMBL/GenBank/DDBJ databases">
        <authorList>
            <person name="Chen Y."/>
            <person name="Shah S."/>
            <person name="Dougan E. K."/>
            <person name="Thang M."/>
            <person name="Chan C."/>
        </authorList>
    </citation>
    <scope>NUCLEOTIDE SEQUENCE [LARGE SCALE GENOMIC DNA]</scope>
</reference>
<evidence type="ECO:0000313" key="4">
    <source>
        <dbReference type="EMBL" id="CAK9049421.1"/>
    </source>
</evidence>
<comment type="caution">
    <text evidence="4">The sequence shown here is derived from an EMBL/GenBank/DDBJ whole genome shotgun (WGS) entry which is preliminary data.</text>
</comment>
<sequence>MLGQTIALVIESSPQPTIKIWDVKRQSCILEGGQRTSTASHLWAKCVLADFTTYSALICTRNSLLELWDLRMLSSPLAVSGRDVGGSPRALRAVFGGLKGALSGGLSLSASADGLLHLVDLDGTSGRLNISKTLPGHREEVVWATVDWGDYTRPYFKAATISMQQDVLFWDVPWYKLLKDGQSLKKTQALEDVQEAFWEPKCLPKGFAYRTRIAAYRSDAPYREVCALTGSLHGMIHSWEMHENNKETLVESKWKLEGHTDQISTLAVDWQNGYALSGSCDGTLRLWNLNCQLCERVLRYTDSKKIFSGFVKTMVVDWVSQRAISTAGDVRVWDLRLDNPIALLKSVPGGHSITETLVSFSTESAAFIGSGTAEFWDLRSEVCVAKFHGQPGTVYHLHFGVPEAPEEAAQVPGPHEVSSIHRREDTFEVGFKWPISLANCGIPIASSCGDGWFRSTF</sequence>
<accession>A0ABP0MD64</accession>
<protein>
    <submittedName>
        <fullName evidence="4">WD repeat-containing protein pop2 (Proteolysis factor sud1)</fullName>
    </submittedName>
</protein>
<dbReference type="Proteomes" id="UP001642464">
    <property type="component" value="Unassembled WGS sequence"/>
</dbReference>
<dbReference type="InterPro" id="IPR019775">
    <property type="entry name" value="WD40_repeat_CS"/>
</dbReference>
<dbReference type="PROSITE" id="PS00678">
    <property type="entry name" value="WD_REPEATS_1"/>
    <property type="match status" value="1"/>
</dbReference>
<proteinExistence type="predicted"/>
<dbReference type="PROSITE" id="PS50082">
    <property type="entry name" value="WD_REPEATS_2"/>
    <property type="match status" value="1"/>
</dbReference>
<dbReference type="SUPFAM" id="SSF50978">
    <property type="entry name" value="WD40 repeat-like"/>
    <property type="match status" value="1"/>
</dbReference>
<organism evidence="4 5">
    <name type="scientific">Durusdinium trenchii</name>
    <dbReference type="NCBI Taxonomy" id="1381693"/>
    <lineage>
        <taxon>Eukaryota</taxon>
        <taxon>Sar</taxon>
        <taxon>Alveolata</taxon>
        <taxon>Dinophyceae</taxon>
        <taxon>Suessiales</taxon>
        <taxon>Symbiodiniaceae</taxon>
        <taxon>Durusdinium</taxon>
    </lineage>
</organism>
<dbReference type="InterPro" id="IPR015943">
    <property type="entry name" value="WD40/YVTN_repeat-like_dom_sf"/>
</dbReference>
<dbReference type="InterPro" id="IPR001680">
    <property type="entry name" value="WD40_rpt"/>
</dbReference>
<dbReference type="SMART" id="SM00320">
    <property type="entry name" value="WD40"/>
    <property type="match status" value="1"/>
</dbReference>
<evidence type="ECO:0000256" key="2">
    <source>
        <dbReference type="ARBA" id="ARBA00022737"/>
    </source>
</evidence>
<dbReference type="Gene3D" id="2.130.10.10">
    <property type="entry name" value="YVTN repeat-like/Quinoprotein amine dehydrogenase"/>
    <property type="match status" value="2"/>
</dbReference>